<dbReference type="RefSeq" id="WP_133642856.1">
    <property type="nucleotide sequence ID" value="NZ_SNYI01000001.1"/>
</dbReference>
<dbReference type="Gene3D" id="3.90.1200.10">
    <property type="match status" value="1"/>
</dbReference>
<organism evidence="4 5">
    <name type="scientific">Zeaxanthinibacter enoshimensis</name>
    <dbReference type="NCBI Taxonomy" id="392009"/>
    <lineage>
        <taxon>Bacteria</taxon>
        <taxon>Pseudomonadati</taxon>
        <taxon>Bacteroidota</taxon>
        <taxon>Flavobacteriia</taxon>
        <taxon>Flavobacteriales</taxon>
        <taxon>Flavobacteriaceae</taxon>
        <taxon>Zeaxanthinibacter</taxon>
    </lineage>
</organism>
<feature type="domain" description="Protein kinase" evidence="3">
    <location>
        <begin position="17"/>
        <end position="286"/>
    </location>
</feature>
<dbReference type="PANTHER" id="PTHR12149">
    <property type="entry name" value="FRUCTOSAMINE 3 KINASE-RELATED PROTEIN"/>
    <property type="match status" value="1"/>
</dbReference>
<name>A0A4R6TV70_9FLAO</name>
<dbReference type="AlphaFoldDB" id="A0A4R6TV70"/>
<reference evidence="4 5" key="1">
    <citation type="submission" date="2019-03" db="EMBL/GenBank/DDBJ databases">
        <title>Genomic Encyclopedia of Archaeal and Bacterial Type Strains, Phase II (KMG-II): from individual species to whole genera.</title>
        <authorList>
            <person name="Goeker M."/>
        </authorList>
    </citation>
    <scope>NUCLEOTIDE SEQUENCE [LARGE SCALE GENOMIC DNA]</scope>
    <source>
        <strain evidence="4 5">DSM 18435</strain>
    </source>
</reference>
<comment type="similarity">
    <text evidence="1 2">Belongs to the fructosamine kinase family.</text>
</comment>
<accession>A0A4R6TV70</accession>
<dbReference type="GO" id="GO:0005524">
    <property type="term" value="F:ATP binding"/>
    <property type="evidence" value="ECO:0007669"/>
    <property type="project" value="InterPro"/>
</dbReference>
<dbReference type="Gene3D" id="3.30.200.20">
    <property type="entry name" value="Phosphorylase Kinase, domain 1"/>
    <property type="match status" value="1"/>
</dbReference>
<dbReference type="PROSITE" id="PS50011">
    <property type="entry name" value="PROTEIN_KINASE_DOM"/>
    <property type="match status" value="1"/>
</dbReference>
<proteinExistence type="inferred from homology"/>
<gene>
    <name evidence="4" type="ORF">CLV82_0662</name>
</gene>
<evidence type="ECO:0000313" key="5">
    <source>
        <dbReference type="Proteomes" id="UP000295468"/>
    </source>
</evidence>
<keyword evidence="2" id="KW-0808">Transferase</keyword>
<dbReference type="PANTHER" id="PTHR12149:SF8">
    <property type="entry name" value="PROTEIN-RIBULOSAMINE 3-KINASE"/>
    <property type="match status" value="1"/>
</dbReference>
<dbReference type="SUPFAM" id="SSF56112">
    <property type="entry name" value="Protein kinase-like (PK-like)"/>
    <property type="match status" value="1"/>
</dbReference>
<dbReference type="PIRSF" id="PIRSF006221">
    <property type="entry name" value="Ketosamine-3-kinase"/>
    <property type="match status" value="1"/>
</dbReference>
<keyword evidence="2 4" id="KW-0418">Kinase</keyword>
<dbReference type="OrthoDB" id="5291879at2"/>
<sequence length="286" mass="32012">MEQELKDGISGILGTAIRRISSIRGGDIGNSYLVETSEDRYFCKIYEQDNGSEMAKAEYDGLEYIRKTNTVNTPEVFACKNHRGKGLLLLEYIEAGSAGKKAMQQLGEQLAAMHLVAQDSFGLDTDNFIGSLPQDNSAEESWLPFYVKRRLQPQLQLAVDKGLLRPEETPSKAQLTDALVPYLDKVAPSLLHGDLWGGNYMVSSSGKPYLVDPAVYRGHNEVDLAMSRLFGAFPAEFYSAYEAAIPPGPGFKERQDWYQLYYLLMHLNVFGSSYRSSVTDILKRRL</sequence>
<dbReference type="Pfam" id="PF03881">
    <property type="entry name" value="Fructosamin_kin"/>
    <property type="match status" value="1"/>
</dbReference>
<dbReference type="InterPro" id="IPR016477">
    <property type="entry name" value="Fructo-/Ketosamine-3-kinase"/>
</dbReference>
<evidence type="ECO:0000256" key="1">
    <source>
        <dbReference type="ARBA" id="ARBA00009460"/>
    </source>
</evidence>
<dbReference type="GO" id="GO:0004672">
    <property type="term" value="F:protein kinase activity"/>
    <property type="evidence" value="ECO:0007669"/>
    <property type="project" value="InterPro"/>
</dbReference>
<evidence type="ECO:0000259" key="3">
    <source>
        <dbReference type="PROSITE" id="PS50011"/>
    </source>
</evidence>
<dbReference type="EMBL" id="SNYI01000001">
    <property type="protein sequence ID" value="TDQ32828.1"/>
    <property type="molecule type" value="Genomic_DNA"/>
</dbReference>
<dbReference type="InterPro" id="IPR011009">
    <property type="entry name" value="Kinase-like_dom_sf"/>
</dbReference>
<evidence type="ECO:0000256" key="2">
    <source>
        <dbReference type="PIRNR" id="PIRNR006221"/>
    </source>
</evidence>
<protein>
    <submittedName>
        <fullName evidence="4">Fructosamine-3-kinase</fullName>
    </submittedName>
</protein>
<evidence type="ECO:0000313" key="4">
    <source>
        <dbReference type="EMBL" id="TDQ32828.1"/>
    </source>
</evidence>
<keyword evidence="5" id="KW-1185">Reference proteome</keyword>
<dbReference type="InterPro" id="IPR000719">
    <property type="entry name" value="Prot_kinase_dom"/>
</dbReference>
<comment type="caution">
    <text evidence="4">The sequence shown here is derived from an EMBL/GenBank/DDBJ whole genome shotgun (WGS) entry which is preliminary data.</text>
</comment>
<dbReference type="Proteomes" id="UP000295468">
    <property type="component" value="Unassembled WGS sequence"/>
</dbReference>